<evidence type="ECO:0000313" key="3">
    <source>
        <dbReference type="Proteomes" id="UP000807025"/>
    </source>
</evidence>
<keyword evidence="3" id="KW-1185">Reference proteome</keyword>
<protein>
    <submittedName>
        <fullName evidence="2">Uncharacterized protein</fullName>
    </submittedName>
</protein>
<dbReference type="Proteomes" id="UP000807025">
    <property type="component" value="Unassembled WGS sequence"/>
</dbReference>
<comment type="caution">
    <text evidence="2">The sequence shown here is derived from an EMBL/GenBank/DDBJ whole genome shotgun (WGS) entry which is preliminary data.</text>
</comment>
<feature type="non-terminal residue" evidence="2">
    <location>
        <position position="91"/>
    </location>
</feature>
<accession>A0A9P5ZGV4</accession>
<feature type="region of interest" description="Disordered" evidence="1">
    <location>
        <begin position="67"/>
        <end position="91"/>
    </location>
</feature>
<reference evidence="2" key="1">
    <citation type="submission" date="2020-11" db="EMBL/GenBank/DDBJ databases">
        <authorList>
            <consortium name="DOE Joint Genome Institute"/>
            <person name="Ahrendt S."/>
            <person name="Riley R."/>
            <person name="Andreopoulos W."/>
            <person name="Labutti K."/>
            <person name="Pangilinan J."/>
            <person name="Ruiz-Duenas F.J."/>
            <person name="Barrasa J.M."/>
            <person name="Sanchez-Garcia M."/>
            <person name="Camarero S."/>
            <person name="Miyauchi S."/>
            <person name="Serrano A."/>
            <person name="Linde D."/>
            <person name="Babiker R."/>
            <person name="Drula E."/>
            <person name="Ayuso-Fernandez I."/>
            <person name="Pacheco R."/>
            <person name="Padilla G."/>
            <person name="Ferreira P."/>
            <person name="Barriuso J."/>
            <person name="Kellner H."/>
            <person name="Castanera R."/>
            <person name="Alfaro M."/>
            <person name="Ramirez L."/>
            <person name="Pisabarro A.G."/>
            <person name="Kuo A."/>
            <person name="Tritt A."/>
            <person name="Lipzen A."/>
            <person name="He G."/>
            <person name="Yan M."/>
            <person name="Ng V."/>
            <person name="Cullen D."/>
            <person name="Martin F."/>
            <person name="Rosso M.-N."/>
            <person name="Henrissat B."/>
            <person name="Hibbett D."/>
            <person name="Martinez A.T."/>
            <person name="Grigoriev I.V."/>
        </authorList>
    </citation>
    <scope>NUCLEOTIDE SEQUENCE</scope>
    <source>
        <strain evidence="2">ATCC 90797</strain>
    </source>
</reference>
<name>A0A9P5ZGV4_PLEER</name>
<dbReference type="EMBL" id="MU154869">
    <property type="protein sequence ID" value="KAF9486883.1"/>
    <property type="molecule type" value="Genomic_DNA"/>
</dbReference>
<gene>
    <name evidence="2" type="ORF">BDN71DRAFT_1459095</name>
</gene>
<dbReference type="AlphaFoldDB" id="A0A9P5ZGV4"/>
<evidence type="ECO:0000256" key="1">
    <source>
        <dbReference type="SAM" id="MobiDB-lite"/>
    </source>
</evidence>
<proteinExistence type="predicted"/>
<sequence>MHTLLVDSAVCPPTVRRHSCMGAYAEAGGAQFNTIITWTDTEEISVKAGAMARGVVAPSCVCETWKAKESTESRRAEGRVHEGRQRSADYR</sequence>
<evidence type="ECO:0000313" key="2">
    <source>
        <dbReference type="EMBL" id="KAF9486883.1"/>
    </source>
</evidence>
<organism evidence="2 3">
    <name type="scientific">Pleurotus eryngii</name>
    <name type="common">Boletus of the steppes</name>
    <dbReference type="NCBI Taxonomy" id="5323"/>
    <lineage>
        <taxon>Eukaryota</taxon>
        <taxon>Fungi</taxon>
        <taxon>Dikarya</taxon>
        <taxon>Basidiomycota</taxon>
        <taxon>Agaricomycotina</taxon>
        <taxon>Agaricomycetes</taxon>
        <taxon>Agaricomycetidae</taxon>
        <taxon>Agaricales</taxon>
        <taxon>Pleurotineae</taxon>
        <taxon>Pleurotaceae</taxon>
        <taxon>Pleurotus</taxon>
    </lineage>
</organism>